<dbReference type="InterPro" id="IPR013078">
    <property type="entry name" value="His_Pase_superF_clade-1"/>
</dbReference>
<dbReference type="Proteomes" id="UP000185511">
    <property type="component" value="Chromosome"/>
</dbReference>
<dbReference type="EC" id="5.4.2.11" evidence="3"/>
<feature type="active site" description="Tele-phosphohistidine intermediate" evidence="1">
    <location>
        <position position="11"/>
    </location>
</feature>
<gene>
    <name evidence="3" type="ORF">UA74_08260</name>
</gene>
<dbReference type="PANTHER" id="PTHR48100:SF62">
    <property type="entry name" value="GLUCOSYL-3-PHOSPHOGLYCERATE PHOSPHATASE"/>
    <property type="match status" value="1"/>
</dbReference>
<protein>
    <submittedName>
        <fullName evidence="3">Fructose-2,6-bisphosphatase</fullName>
        <ecNumber evidence="3">5.4.2.11</ecNumber>
    </submittedName>
</protein>
<dbReference type="KEGG" id="acad:UA74_08260"/>
<dbReference type="PROSITE" id="PS00175">
    <property type="entry name" value="PG_MUTASE"/>
    <property type="match status" value="1"/>
</dbReference>
<evidence type="ECO:0000256" key="1">
    <source>
        <dbReference type="PIRSR" id="PIRSR613078-1"/>
    </source>
</evidence>
<dbReference type="GO" id="GO:0004619">
    <property type="term" value="F:phosphoglycerate mutase activity"/>
    <property type="evidence" value="ECO:0007669"/>
    <property type="project" value="UniProtKB-EC"/>
</dbReference>
<dbReference type="Pfam" id="PF00300">
    <property type="entry name" value="His_Phos_1"/>
    <property type="match status" value="1"/>
</dbReference>
<keyword evidence="3" id="KW-0413">Isomerase</keyword>
<dbReference type="GO" id="GO:0005737">
    <property type="term" value="C:cytoplasm"/>
    <property type="evidence" value="ECO:0007669"/>
    <property type="project" value="TreeGrafter"/>
</dbReference>
<dbReference type="Gene3D" id="3.40.50.1240">
    <property type="entry name" value="Phosphoglycerate mutase-like"/>
    <property type="match status" value="1"/>
</dbReference>
<name>A0AAC9PR45_9PSEU</name>
<dbReference type="InterPro" id="IPR001345">
    <property type="entry name" value="PG/BPGM_mutase_AS"/>
</dbReference>
<accession>A0AAC9PR45</accession>
<dbReference type="PANTHER" id="PTHR48100">
    <property type="entry name" value="BROAD-SPECIFICITY PHOSPHATASE YOR283W-RELATED"/>
    <property type="match status" value="1"/>
</dbReference>
<sequence length="204" mass="22434">MSLSRLVLWRHGETDHNATGRLQGQLDTHLTEKGRAQARRAAPALVRFEPGVVVTSDLRRASDTAAAFHAITGIDTRVDTRLRETHIGDWEGLSGIEVEEGWPGGLTRWREDPQWGPPGGESRVQVAERSEAVVAELDAERTGTAMLCAHGGLIVALTGRLLGLSPAQWPQLIGIGNCHWTVLERRADDGLRWRLRQYNAGVVE</sequence>
<dbReference type="InterPro" id="IPR029033">
    <property type="entry name" value="His_PPase_superfam"/>
</dbReference>
<dbReference type="GO" id="GO:0016791">
    <property type="term" value="F:phosphatase activity"/>
    <property type="evidence" value="ECO:0007669"/>
    <property type="project" value="TreeGrafter"/>
</dbReference>
<proteinExistence type="predicted"/>
<reference evidence="4" key="1">
    <citation type="submission" date="2016-06" db="EMBL/GenBank/DDBJ databases">
        <title>Complete genome sequence of Actinoalloteichus fjordicus DSM 46855 (=ADI127-17), type strain of the new species Actinoalloteichus fjordicus.</title>
        <authorList>
            <person name="Ruckert C."/>
            <person name="Nouioui I."/>
            <person name="Willmese J."/>
            <person name="van Wezel G."/>
            <person name="Klenk H.-P."/>
            <person name="Kalinowski J."/>
            <person name="Zotchev S.B."/>
        </authorList>
    </citation>
    <scope>NUCLEOTIDE SEQUENCE [LARGE SCALE GENOMIC DNA]</scope>
    <source>
        <strain evidence="4">ADI127-7</strain>
    </source>
</reference>
<dbReference type="AlphaFoldDB" id="A0AAC9PR45"/>
<evidence type="ECO:0000256" key="2">
    <source>
        <dbReference type="PIRSR" id="PIRSR613078-2"/>
    </source>
</evidence>
<organism evidence="3 4">
    <name type="scientific">Actinoalloteichus fjordicus</name>
    <dbReference type="NCBI Taxonomy" id="1612552"/>
    <lineage>
        <taxon>Bacteria</taxon>
        <taxon>Bacillati</taxon>
        <taxon>Actinomycetota</taxon>
        <taxon>Actinomycetes</taxon>
        <taxon>Pseudonocardiales</taxon>
        <taxon>Pseudonocardiaceae</taxon>
        <taxon>Actinoalloteichus</taxon>
    </lineage>
</organism>
<dbReference type="SMART" id="SM00855">
    <property type="entry name" value="PGAM"/>
    <property type="match status" value="1"/>
</dbReference>
<evidence type="ECO:0000313" key="3">
    <source>
        <dbReference type="EMBL" id="APU13718.1"/>
    </source>
</evidence>
<dbReference type="InterPro" id="IPR050275">
    <property type="entry name" value="PGM_Phosphatase"/>
</dbReference>
<dbReference type="RefSeq" id="WP_075739756.1">
    <property type="nucleotide sequence ID" value="NZ_CP016076.1"/>
</dbReference>
<feature type="binding site" evidence="2">
    <location>
        <begin position="10"/>
        <end position="17"/>
    </location>
    <ligand>
        <name>substrate</name>
    </ligand>
</feature>
<dbReference type="CDD" id="cd07067">
    <property type="entry name" value="HP_PGM_like"/>
    <property type="match status" value="1"/>
</dbReference>
<dbReference type="PIRSF" id="PIRSF000709">
    <property type="entry name" value="6PFK_2-Ptase"/>
    <property type="match status" value="1"/>
</dbReference>
<dbReference type="SUPFAM" id="SSF53254">
    <property type="entry name" value="Phosphoglycerate mutase-like"/>
    <property type="match status" value="1"/>
</dbReference>
<dbReference type="EMBL" id="CP016076">
    <property type="protein sequence ID" value="APU13718.1"/>
    <property type="molecule type" value="Genomic_DNA"/>
</dbReference>
<feature type="active site" description="Proton donor/acceptor" evidence="1">
    <location>
        <position position="84"/>
    </location>
</feature>
<keyword evidence="4" id="KW-1185">Reference proteome</keyword>
<evidence type="ECO:0000313" key="4">
    <source>
        <dbReference type="Proteomes" id="UP000185511"/>
    </source>
</evidence>
<feature type="binding site" evidence="2">
    <location>
        <position position="60"/>
    </location>
    <ligand>
        <name>substrate</name>
    </ligand>
</feature>